<accession>A0A084AYH5</accession>
<dbReference type="InterPro" id="IPR052574">
    <property type="entry name" value="CDIRP"/>
</dbReference>
<feature type="region of interest" description="Disordered" evidence="3">
    <location>
        <begin position="807"/>
        <end position="840"/>
    </location>
</feature>
<feature type="region of interest" description="Disordered" evidence="3">
    <location>
        <begin position="1081"/>
        <end position="1107"/>
    </location>
</feature>
<feature type="region of interest" description="Disordered" evidence="3">
    <location>
        <begin position="552"/>
        <end position="764"/>
    </location>
</feature>
<reference evidence="4 5" key="1">
    <citation type="journal article" date="2014" name="BMC Genomics">
        <title>Comparative genome sequencing reveals chemotype-specific gene clusters in the toxigenic black mold Stachybotrys.</title>
        <authorList>
            <person name="Semeiks J."/>
            <person name="Borek D."/>
            <person name="Otwinowski Z."/>
            <person name="Grishin N.V."/>
        </authorList>
    </citation>
    <scope>NUCLEOTIDE SEQUENCE [LARGE SCALE GENOMIC DNA]</scope>
    <source>
        <strain evidence="5">CBS 109288 / IBT 7711</strain>
    </source>
</reference>
<feature type="region of interest" description="Disordered" evidence="3">
    <location>
        <begin position="1027"/>
        <end position="1064"/>
    </location>
</feature>
<feature type="compositionally biased region" description="Polar residues" evidence="3">
    <location>
        <begin position="16"/>
        <end position="30"/>
    </location>
</feature>
<feature type="compositionally biased region" description="Basic and acidic residues" evidence="3">
    <location>
        <begin position="812"/>
        <end position="840"/>
    </location>
</feature>
<dbReference type="SMART" id="SM00369">
    <property type="entry name" value="LRR_TYP"/>
    <property type="match status" value="7"/>
</dbReference>
<feature type="region of interest" description="Disordered" evidence="3">
    <location>
        <begin position="1147"/>
        <end position="1200"/>
    </location>
</feature>
<evidence type="ECO:0000313" key="4">
    <source>
        <dbReference type="EMBL" id="KEY70354.1"/>
    </source>
</evidence>
<dbReference type="OrthoDB" id="7451790at2759"/>
<feature type="compositionally biased region" description="Basic and acidic residues" evidence="3">
    <location>
        <begin position="914"/>
        <end position="925"/>
    </location>
</feature>
<feature type="region of interest" description="Disordered" evidence="3">
    <location>
        <begin position="480"/>
        <end position="522"/>
    </location>
</feature>
<evidence type="ECO:0008006" key="6">
    <source>
        <dbReference type="Google" id="ProtNLM"/>
    </source>
</evidence>
<dbReference type="EMBL" id="KL648449">
    <property type="protein sequence ID" value="KEY70354.1"/>
    <property type="molecule type" value="Genomic_DNA"/>
</dbReference>
<dbReference type="Gene3D" id="3.80.10.10">
    <property type="entry name" value="Ribonuclease Inhibitor"/>
    <property type="match status" value="2"/>
</dbReference>
<feature type="compositionally biased region" description="Basic and acidic residues" evidence="3">
    <location>
        <begin position="508"/>
        <end position="519"/>
    </location>
</feature>
<feature type="compositionally biased region" description="Basic and acidic residues" evidence="3">
    <location>
        <begin position="1092"/>
        <end position="1105"/>
    </location>
</feature>
<dbReference type="SMART" id="SM00364">
    <property type="entry name" value="LRR_BAC"/>
    <property type="match status" value="7"/>
</dbReference>
<keyword evidence="2" id="KW-0677">Repeat</keyword>
<feature type="compositionally biased region" description="Basic and acidic residues" evidence="3">
    <location>
        <begin position="628"/>
        <end position="638"/>
    </location>
</feature>
<evidence type="ECO:0000313" key="5">
    <source>
        <dbReference type="Proteomes" id="UP000028045"/>
    </source>
</evidence>
<keyword evidence="1" id="KW-0433">Leucine-rich repeat</keyword>
<keyword evidence="5" id="KW-1185">Reference proteome</keyword>
<feature type="compositionally biased region" description="Basic and acidic residues" evidence="3">
    <location>
        <begin position="1783"/>
        <end position="1796"/>
    </location>
</feature>
<proteinExistence type="predicted"/>
<dbReference type="PANTHER" id="PTHR47566:SF1">
    <property type="entry name" value="PROTEIN NUD1"/>
    <property type="match status" value="1"/>
</dbReference>
<feature type="compositionally biased region" description="Low complexity" evidence="3">
    <location>
        <begin position="31"/>
        <end position="51"/>
    </location>
</feature>
<dbReference type="GO" id="GO:0031028">
    <property type="term" value="P:septation initiation signaling"/>
    <property type="evidence" value="ECO:0007669"/>
    <property type="project" value="TreeGrafter"/>
</dbReference>
<sequence length="1810" mass="200959">MAPAWLDSLSEDWVSQPGSDTSAVQLPSLHSTQSSRSQRRQVSSRQCCRARNGMSSLPLSNENSINVLSERSANGINISRQRTQSRLSLEMKAVPENMASRSCSVVHNTVNHQESATNEKKETPEWKRRLIHGEIRYGEQRDLFSSAAVGLQDMFKPPNSADSPGEGYSDEYRNETTLPSSPPPFPRAIGSPDLTNGIDESDDEPAYPEEVTPSPSPRRSNREFKYQLNDEFASSNESKGFSVLRDETPVQPKHNKTRQDDSRPSDLSAVEGNTRKTSGQSDTRNEDFSPILIGKHSDEDGKVDFAPIELPADQLRQMLENLRINQMLLDSEADPEAAFDATNQEEPLNVETTEDYARNGGFINFRRGGRSADGSFRVRGLSPAMGMGDSSDMLPEESLQASTPKQFPTIRTENANGDGLPWGPRSPSIPRAPFPSPEKRPQRGDNQSGGSPLKLFGVYDTFTNQTLLRRISQFEEDYSGSTSHQLDSSFRPKTTLSHAGDLSSSIQDETHQGADDSSLRSRSVGRFGVGSLEDFQFNGDISYASNEASVLDDNKENVSPPTLPQPKAPFFHQPRDSSPNGGLELRVRRRRNKSLTSQGSRHSRNSSLSSRFQHSMNAKGMPALAGTPKRDAGSESKRPRTSPSKDPTPKRRRTLHRSDIAFGQEEQTNAVDTAHQQIQHAMGKKRKDARPGGFELADPEVLAMRSILRPRTPTPRQRPSKQHERDAAAGSGQMSPSERPRRSPARANPGEDSMETNRKPSIRTQDFVDQAAQIMAMIRNQVRAPGLASLEESEAENGAASPDILEESYQESTKEPFSRPPSREGKPLPRAPQRQEDPEVVNRLKQYQELSDMGDIISSSMRSVGLAKHAIRAAQEVERRLLEADFSRTDGPLVVEGDLVSDLSNIRLSTNPAQHERAEGPDREYPSNSSGRLTNQTFPTTSSRGSDSRKVIMPESVSHLIPDRVGSMFLDKQNNIWIKKKESPQDRTRNVLPSEDSEDDPFASIPDLTVDLTRELQTLKIGIAQKRDSWESPGQTNLSTPSSTRQSRPSRSYLTLSPNSQLSPDVSAVAREELEKLDMSPVANPENAHGGDGSHHHGDGRSSHDTRRRNMTISFSSPIASIIHEVAAEDLDSLEDDPDTWYNHIIARDEEATSDTKSKQTRQSLRPSNNRQSTRQGPLQSASFIPRPVSRIDEQDEESTVELPFTEQRQISIIGETSIMSHKTPNVRRTSVSLILNHTPGNGTLAVTGDDSVLIGKNVGKLSLSPLSEFTLNNSDQSFGLEVSYVMGHRHMETGDGSRKVLPMTIRALVNKLSEVEPCEPYWEDLTQLDLHDKRLSSLHMLDEFCGKLVTLDASNNTLGHLDGVPSTVRHLKMSCNMLTELTSWDHLMNLQYVDISGNEIRSLSALKNLVHLRSLKADNNQLTSLEGLDVHDGLLSLRARGNLIEEVDFATVTLPRLTELDLGGNKISSVENLGKAPALQRLRLQNNQLRSLSLKGQAKTLRELNLDDNKLTCLDISGLTNLHTLHADRNHLQSLSGFQHVRRLDSLSLREQRGDEQLDLVFLSKAYEIRKLFLSGNYLGAFEPSVDFLNLQLLELANCGIQALPANLGQLMPNLRTLNVNFNAISDLRPLRYIPRLKKLLAAGNRLVDSTAVIELLTEFPHLTQLDLRDNPVTQGFYAPIQVLVPTDRVGIADAFTLPDVEVGRDAQYASRLDETTKLRRRLHQIVFVASCKRLRKLDGLAVSREEVLRKDTLIQALIADGVLPEPEETLVELCDAPRKGDEEVMVGGEERQSDTLRSSRWGAEDSFA</sequence>
<gene>
    <name evidence="4" type="ORF">S7711_06828</name>
</gene>
<evidence type="ECO:0000256" key="3">
    <source>
        <dbReference type="SAM" id="MobiDB-lite"/>
    </source>
</evidence>
<feature type="compositionally biased region" description="Polar residues" evidence="3">
    <location>
        <begin position="665"/>
        <end position="679"/>
    </location>
</feature>
<evidence type="ECO:0000256" key="2">
    <source>
        <dbReference type="ARBA" id="ARBA00022737"/>
    </source>
</evidence>
<protein>
    <recommendedName>
        <fullName evidence="6">Septation initiation network scaffold protein cdc11</fullName>
    </recommendedName>
</protein>
<name>A0A084AYH5_STACB</name>
<feature type="region of interest" description="Disordered" evidence="3">
    <location>
        <begin position="154"/>
        <end position="302"/>
    </location>
</feature>
<feature type="compositionally biased region" description="Polar residues" evidence="3">
    <location>
        <begin position="1161"/>
        <end position="1183"/>
    </location>
</feature>
<feature type="region of interest" description="Disordered" evidence="3">
    <location>
        <begin position="980"/>
        <end position="1005"/>
    </location>
</feature>
<feature type="compositionally biased region" description="Basic and acidic residues" evidence="3">
    <location>
        <begin position="980"/>
        <end position="989"/>
    </location>
</feature>
<feature type="region of interest" description="Disordered" evidence="3">
    <location>
        <begin position="382"/>
        <end position="453"/>
    </location>
</feature>
<dbReference type="Pfam" id="PF12799">
    <property type="entry name" value="LRR_4"/>
    <property type="match status" value="2"/>
</dbReference>
<feature type="compositionally biased region" description="Low complexity" evidence="3">
    <location>
        <begin position="597"/>
        <end position="615"/>
    </location>
</feature>
<feature type="compositionally biased region" description="Polar residues" evidence="3">
    <location>
        <begin position="480"/>
        <end position="507"/>
    </location>
</feature>
<dbReference type="GO" id="GO:1902412">
    <property type="term" value="P:regulation of mitotic cytokinesis"/>
    <property type="evidence" value="ECO:0007669"/>
    <property type="project" value="TreeGrafter"/>
</dbReference>
<dbReference type="Proteomes" id="UP000028045">
    <property type="component" value="Unassembled WGS sequence"/>
</dbReference>
<dbReference type="PROSITE" id="PS51450">
    <property type="entry name" value="LRR"/>
    <property type="match status" value="5"/>
</dbReference>
<organism evidence="4 5">
    <name type="scientific">Stachybotrys chartarum (strain CBS 109288 / IBT 7711)</name>
    <name type="common">Toxic black mold</name>
    <name type="synonym">Stilbospora chartarum</name>
    <dbReference type="NCBI Taxonomy" id="1280523"/>
    <lineage>
        <taxon>Eukaryota</taxon>
        <taxon>Fungi</taxon>
        <taxon>Dikarya</taxon>
        <taxon>Ascomycota</taxon>
        <taxon>Pezizomycotina</taxon>
        <taxon>Sordariomycetes</taxon>
        <taxon>Hypocreomycetidae</taxon>
        <taxon>Hypocreales</taxon>
        <taxon>Stachybotryaceae</taxon>
        <taxon>Stachybotrys</taxon>
    </lineage>
</organism>
<feature type="region of interest" description="Disordered" evidence="3">
    <location>
        <begin position="1"/>
        <end position="55"/>
    </location>
</feature>
<feature type="compositionally biased region" description="Low complexity" evidence="3">
    <location>
        <begin position="1039"/>
        <end position="1052"/>
    </location>
</feature>
<feature type="region of interest" description="Disordered" evidence="3">
    <location>
        <begin position="1783"/>
        <end position="1810"/>
    </location>
</feature>
<feature type="compositionally biased region" description="Polar residues" evidence="3">
    <location>
        <begin position="926"/>
        <end position="945"/>
    </location>
</feature>
<dbReference type="HOGENOM" id="CLU_002093_0_0_1"/>
<dbReference type="SMART" id="SM00365">
    <property type="entry name" value="LRR_SD22"/>
    <property type="match status" value="4"/>
</dbReference>
<dbReference type="SUPFAM" id="SSF52058">
    <property type="entry name" value="L domain-like"/>
    <property type="match status" value="1"/>
</dbReference>
<dbReference type="InterPro" id="IPR003591">
    <property type="entry name" value="Leu-rich_rpt_typical-subtyp"/>
</dbReference>
<dbReference type="InterPro" id="IPR025875">
    <property type="entry name" value="Leu-rich_rpt_4"/>
</dbReference>
<evidence type="ECO:0000256" key="1">
    <source>
        <dbReference type="ARBA" id="ARBA00022614"/>
    </source>
</evidence>
<dbReference type="GO" id="GO:0035591">
    <property type="term" value="F:signaling adaptor activity"/>
    <property type="evidence" value="ECO:0007669"/>
    <property type="project" value="TreeGrafter"/>
</dbReference>
<feature type="compositionally biased region" description="Basic and acidic residues" evidence="3">
    <location>
        <begin position="1147"/>
        <end position="1158"/>
    </location>
</feature>
<dbReference type="GO" id="GO:0061499">
    <property type="term" value="C:outer plaque of mitotic spindle pole body"/>
    <property type="evidence" value="ECO:0007669"/>
    <property type="project" value="TreeGrafter"/>
</dbReference>
<dbReference type="InterPro" id="IPR032675">
    <property type="entry name" value="LRR_dom_sf"/>
</dbReference>
<dbReference type="PANTHER" id="PTHR47566">
    <property type="match status" value="1"/>
</dbReference>
<feature type="compositionally biased region" description="Polar residues" evidence="3">
    <location>
        <begin position="1053"/>
        <end position="1064"/>
    </location>
</feature>
<feature type="compositionally biased region" description="Polar residues" evidence="3">
    <location>
        <begin position="399"/>
        <end position="415"/>
    </location>
</feature>
<feature type="region of interest" description="Disordered" evidence="3">
    <location>
        <begin position="909"/>
        <end position="950"/>
    </location>
</feature>
<dbReference type="InterPro" id="IPR001611">
    <property type="entry name" value="Leu-rich_rpt"/>
</dbReference>